<evidence type="ECO:0000259" key="11">
    <source>
        <dbReference type="PROSITE" id="PS50157"/>
    </source>
</evidence>
<dbReference type="PANTHER" id="PTHR24394">
    <property type="entry name" value="ZINC FINGER PROTEIN"/>
    <property type="match status" value="1"/>
</dbReference>
<dbReference type="InterPro" id="IPR036236">
    <property type="entry name" value="Znf_C2H2_sf"/>
</dbReference>
<feature type="domain" description="C2H2-type" evidence="11">
    <location>
        <begin position="33"/>
        <end position="60"/>
    </location>
</feature>
<protein>
    <recommendedName>
        <fullName evidence="11">C2H2-type domain-containing protein</fullName>
    </recommendedName>
</protein>
<feature type="domain" description="C2H2-type" evidence="11">
    <location>
        <begin position="6"/>
        <end position="33"/>
    </location>
</feature>
<dbReference type="PROSITE" id="PS50157">
    <property type="entry name" value="ZINC_FINGER_C2H2_2"/>
    <property type="match status" value="3"/>
</dbReference>
<keyword evidence="8" id="KW-0804">Transcription</keyword>
<dbReference type="OMA" id="RYSCPED"/>
<evidence type="ECO:0000313" key="12">
    <source>
        <dbReference type="Ensembl" id="ENSXMAP00000032713.1"/>
    </source>
</evidence>
<feature type="domain" description="C2H2-type" evidence="11">
    <location>
        <begin position="61"/>
        <end position="88"/>
    </location>
</feature>
<dbReference type="GO" id="GO:0008270">
    <property type="term" value="F:zinc ion binding"/>
    <property type="evidence" value="ECO:0007669"/>
    <property type="project" value="UniProtKB-KW"/>
</dbReference>
<evidence type="ECO:0000256" key="9">
    <source>
        <dbReference type="ARBA" id="ARBA00023242"/>
    </source>
</evidence>
<evidence type="ECO:0000256" key="6">
    <source>
        <dbReference type="ARBA" id="ARBA00023015"/>
    </source>
</evidence>
<keyword evidence="6" id="KW-0805">Transcription regulation</keyword>
<keyword evidence="5" id="KW-0862">Zinc</keyword>
<dbReference type="SUPFAM" id="SSF57667">
    <property type="entry name" value="beta-beta-alpha zinc fingers"/>
    <property type="match status" value="2"/>
</dbReference>
<dbReference type="InParanoid" id="A0A3B5QNQ7"/>
<dbReference type="GO" id="GO:0000981">
    <property type="term" value="F:DNA-binding transcription factor activity, RNA polymerase II-specific"/>
    <property type="evidence" value="ECO:0007669"/>
    <property type="project" value="TreeGrafter"/>
</dbReference>
<reference evidence="12" key="3">
    <citation type="submission" date="2025-08" db="UniProtKB">
        <authorList>
            <consortium name="Ensembl"/>
        </authorList>
    </citation>
    <scope>IDENTIFICATION</scope>
    <source>
        <strain evidence="12">JP 163 A</strain>
    </source>
</reference>
<keyword evidence="2" id="KW-0479">Metal-binding</keyword>
<accession>A0A3B5QNQ7</accession>
<dbReference type="AlphaFoldDB" id="A0A3B5QNQ7"/>
<reference evidence="13" key="2">
    <citation type="journal article" date="2013" name="Nat. Genet.">
        <title>The genome of the platyfish, Xiphophorus maculatus, provides insights into evolutionary adaptation and several complex traits.</title>
        <authorList>
            <person name="Schartl M."/>
            <person name="Walter R.B."/>
            <person name="Shen Y."/>
            <person name="Garcia T."/>
            <person name="Catchen J."/>
            <person name="Amores A."/>
            <person name="Braasch I."/>
            <person name="Chalopin D."/>
            <person name="Volff J.N."/>
            <person name="Lesch K.P."/>
            <person name="Bisazza A."/>
            <person name="Minx P."/>
            <person name="Hillier L."/>
            <person name="Wilson R.K."/>
            <person name="Fuerstenberg S."/>
            <person name="Boore J."/>
            <person name="Searle S."/>
            <person name="Postlethwait J.H."/>
            <person name="Warren W.C."/>
        </authorList>
    </citation>
    <scope>NUCLEOTIDE SEQUENCE [LARGE SCALE GENOMIC DNA]</scope>
    <source>
        <strain evidence="13">JP 163 A</strain>
    </source>
</reference>
<organism evidence="12 13">
    <name type="scientific">Xiphophorus maculatus</name>
    <name type="common">Southern platyfish</name>
    <name type="synonym">Platypoecilus maculatus</name>
    <dbReference type="NCBI Taxonomy" id="8083"/>
    <lineage>
        <taxon>Eukaryota</taxon>
        <taxon>Metazoa</taxon>
        <taxon>Chordata</taxon>
        <taxon>Craniata</taxon>
        <taxon>Vertebrata</taxon>
        <taxon>Euteleostomi</taxon>
        <taxon>Actinopterygii</taxon>
        <taxon>Neopterygii</taxon>
        <taxon>Teleostei</taxon>
        <taxon>Neoteleostei</taxon>
        <taxon>Acanthomorphata</taxon>
        <taxon>Ovalentaria</taxon>
        <taxon>Atherinomorphae</taxon>
        <taxon>Cyprinodontiformes</taxon>
        <taxon>Poeciliidae</taxon>
        <taxon>Poeciliinae</taxon>
        <taxon>Xiphophorus</taxon>
    </lineage>
</organism>
<evidence type="ECO:0000256" key="2">
    <source>
        <dbReference type="ARBA" id="ARBA00022723"/>
    </source>
</evidence>
<dbReference type="PROSITE" id="PS00028">
    <property type="entry name" value="ZINC_FINGER_C2H2_1"/>
    <property type="match status" value="2"/>
</dbReference>
<dbReference type="InterPro" id="IPR013087">
    <property type="entry name" value="Znf_C2H2_type"/>
</dbReference>
<evidence type="ECO:0000256" key="3">
    <source>
        <dbReference type="ARBA" id="ARBA00022737"/>
    </source>
</evidence>
<dbReference type="GeneTree" id="ENSGT01150000286939"/>
<dbReference type="FunFam" id="3.30.160.60:FF:001927">
    <property type="entry name" value="Zinc finger protein 1184"/>
    <property type="match status" value="1"/>
</dbReference>
<keyword evidence="3" id="KW-0677">Repeat</keyword>
<keyword evidence="4 10" id="KW-0863">Zinc-finger</keyword>
<evidence type="ECO:0000256" key="5">
    <source>
        <dbReference type="ARBA" id="ARBA00022833"/>
    </source>
</evidence>
<keyword evidence="13" id="KW-1185">Reference proteome</keyword>
<keyword evidence="7" id="KW-0238">DNA-binding</keyword>
<evidence type="ECO:0000256" key="7">
    <source>
        <dbReference type="ARBA" id="ARBA00023125"/>
    </source>
</evidence>
<keyword evidence="9" id="KW-0539">Nucleus</keyword>
<dbReference type="GO" id="GO:0003677">
    <property type="term" value="F:DNA binding"/>
    <property type="evidence" value="ECO:0007669"/>
    <property type="project" value="UniProtKB-KW"/>
</dbReference>
<evidence type="ECO:0000256" key="4">
    <source>
        <dbReference type="ARBA" id="ARBA00022771"/>
    </source>
</evidence>
<dbReference type="Pfam" id="PF00096">
    <property type="entry name" value="zf-C2H2"/>
    <property type="match status" value="2"/>
</dbReference>
<sequence length="129" mass="14170">VSISDCRCDICGKGYSCVSALKTHRVTHFSKTFMCEVCGKAFYHASHLTRHTLVHQEPRPFSCSTCGRRFTQAANLRSHQATHAGEKQLCSVCGKSFHPCRVGMMIRSAPPRLTLGRGSDWTGGPSEAL</sequence>
<comment type="subcellular location">
    <subcellularLocation>
        <location evidence="1">Nucleus</location>
    </subcellularLocation>
</comment>
<dbReference type="GO" id="GO:0005634">
    <property type="term" value="C:nucleus"/>
    <property type="evidence" value="ECO:0007669"/>
    <property type="project" value="UniProtKB-SubCell"/>
</dbReference>
<dbReference type="Proteomes" id="UP000002852">
    <property type="component" value="Unassembled WGS sequence"/>
</dbReference>
<name>A0A3B5QNQ7_XIPMA</name>
<reference evidence="12" key="4">
    <citation type="submission" date="2025-09" db="UniProtKB">
        <authorList>
            <consortium name="Ensembl"/>
        </authorList>
    </citation>
    <scope>IDENTIFICATION</scope>
    <source>
        <strain evidence="12">JP 163 A</strain>
    </source>
</reference>
<dbReference type="FunFam" id="3.30.160.60:FF:000149">
    <property type="entry name" value="Zinc finger protein 569"/>
    <property type="match status" value="1"/>
</dbReference>
<reference evidence="13" key="1">
    <citation type="submission" date="2012-01" db="EMBL/GenBank/DDBJ databases">
        <authorList>
            <person name="Walter R."/>
            <person name="Schartl M."/>
            <person name="Warren W."/>
        </authorList>
    </citation>
    <scope>NUCLEOTIDE SEQUENCE [LARGE SCALE GENOMIC DNA]</scope>
    <source>
        <strain evidence="13">JP 163 A</strain>
    </source>
</reference>
<dbReference type="Pfam" id="PF13912">
    <property type="entry name" value="zf-C2H2_6"/>
    <property type="match status" value="1"/>
</dbReference>
<evidence type="ECO:0000256" key="1">
    <source>
        <dbReference type="ARBA" id="ARBA00004123"/>
    </source>
</evidence>
<proteinExistence type="predicted"/>
<dbReference type="PANTHER" id="PTHR24394:SF48">
    <property type="entry name" value="ZINC FINGER PROTEIN 771"/>
    <property type="match status" value="1"/>
</dbReference>
<dbReference type="SMART" id="SM00355">
    <property type="entry name" value="ZnF_C2H2"/>
    <property type="match status" value="3"/>
</dbReference>
<evidence type="ECO:0000256" key="10">
    <source>
        <dbReference type="PROSITE-ProRule" id="PRU00042"/>
    </source>
</evidence>
<evidence type="ECO:0000256" key="8">
    <source>
        <dbReference type="ARBA" id="ARBA00023163"/>
    </source>
</evidence>
<evidence type="ECO:0000313" key="13">
    <source>
        <dbReference type="Proteomes" id="UP000002852"/>
    </source>
</evidence>
<dbReference type="Ensembl" id="ENSXMAT00000034083.1">
    <property type="protein sequence ID" value="ENSXMAP00000032713.1"/>
    <property type="gene ID" value="ENSXMAG00000029065.1"/>
</dbReference>
<dbReference type="Gene3D" id="3.30.160.60">
    <property type="entry name" value="Classic Zinc Finger"/>
    <property type="match status" value="2"/>
</dbReference>